<gene>
    <name evidence="3" type="ORF">BZB76_5936</name>
</gene>
<name>A0A495QAU2_9ACTN</name>
<feature type="chain" id="PRO_5038333669" description="DUF11 domain-containing protein" evidence="1">
    <location>
        <begin position="29"/>
        <end position="285"/>
    </location>
</feature>
<dbReference type="AlphaFoldDB" id="A0A495QAU2"/>
<sequence>MIRTWRGRGLLILAAVPLVGAVPMTDVAAAKPPPRPRTHAGPSKGVVLRTAAPERAVVPGRAYAWAWTFRVTGKARAKSGEAVFRTTLPESLAFVSGEKACASSGREVVCALGTVRRGQKIGGVIRAKVLRRAKPGTTIHLRGAVTWRGTRVTTRFPDVRVSRTADLAIIETAPAKARSGARIRYALGVRNLGPATAESVTVESRGPIRLVGHDTACLPRGRDYVCAVGSLRARASRTLHFEAVPRGGVRAGTVLESSWRATSPTPDADMSNNRAVVRTRITGHR</sequence>
<dbReference type="InterPro" id="IPR001434">
    <property type="entry name" value="OmcB-like_DUF11"/>
</dbReference>
<organism evidence="3 4">
    <name type="scientific">Actinomadura pelletieri DSM 43383</name>
    <dbReference type="NCBI Taxonomy" id="1120940"/>
    <lineage>
        <taxon>Bacteria</taxon>
        <taxon>Bacillati</taxon>
        <taxon>Actinomycetota</taxon>
        <taxon>Actinomycetes</taxon>
        <taxon>Streptosporangiales</taxon>
        <taxon>Thermomonosporaceae</taxon>
        <taxon>Actinomadura</taxon>
    </lineage>
</organism>
<keyword evidence="1" id="KW-0732">Signal</keyword>
<accession>A0A495QAU2</accession>
<feature type="signal peptide" evidence="1">
    <location>
        <begin position="1"/>
        <end position="28"/>
    </location>
</feature>
<protein>
    <recommendedName>
        <fullName evidence="2">DUF11 domain-containing protein</fullName>
    </recommendedName>
</protein>
<evidence type="ECO:0000313" key="4">
    <source>
        <dbReference type="Proteomes" id="UP000274601"/>
    </source>
</evidence>
<comment type="caution">
    <text evidence="3">The sequence shown here is derived from an EMBL/GenBank/DDBJ whole genome shotgun (WGS) entry which is preliminary data.</text>
</comment>
<dbReference type="Pfam" id="PF01345">
    <property type="entry name" value="DUF11"/>
    <property type="match status" value="1"/>
</dbReference>
<reference evidence="3 4" key="1">
    <citation type="submission" date="2018-10" db="EMBL/GenBank/DDBJ databases">
        <title>Genomic Encyclopedia of Archaeal and Bacterial Type Strains, Phase II (KMG-II): from individual species to whole genera.</title>
        <authorList>
            <person name="Goeker M."/>
        </authorList>
    </citation>
    <scope>NUCLEOTIDE SEQUENCE [LARGE SCALE GENOMIC DNA]</scope>
    <source>
        <strain evidence="3 4">DSM 43383</strain>
    </source>
</reference>
<dbReference type="EMBL" id="RBWU01000007">
    <property type="protein sequence ID" value="RKS68808.1"/>
    <property type="molecule type" value="Genomic_DNA"/>
</dbReference>
<evidence type="ECO:0000313" key="3">
    <source>
        <dbReference type="EMBL" id="RKS68808.1"/>
    </source>
</evidence>
<feature type="domain" description="DUF11" evidence="2">
    <location>
        <begin position="166"/>
        <end position="277"/>
    </location>
</feature>
<dbReference type="Proteomes" id="UP000274601">
    <property type="component" value="Unassembled WGS sequence"/>
</dbReference>
<keyword evidence="4" id="KW-1185">Reference proteome</keyword>
<proteinExistence type="predicted"/>
<evidence type="ECO:0000259" key="2">
    <source>
        <dbReference type="Pfam" id="PF01345"/>
    </source>
</evidence>
<evidence type="ECO:0000256" key="1">
    <source>
        <dbReference type="SAM" id="SignalP"/>
    </source>
</evidence>